<evidence type="ECO:0000313" key="3">
    <source>
        <dbReference type="Proteomes" id="UP001606300"/>
    </source>
</evidence>
<dbReference type="Pfam" id="PF04392">
    <property type="entry name" value="ABC_sub_bind"/>
    <property type="match status" value="1"/>
</dbReference>
<dbReference type="PANTHER" id="PTHR35271">
    <property type="entry name" value="ABC TRANSPORTER, SUBSTRATE-BINDING LIPOPROTEIN-RELATED"/>
    <property type="match status" value="1"/>
</dbReference>
<sequence>MSLTRRTLSLMPLAFTALALTASEHRALRRQVLLMGRKSPSSDGSYASFIKAMRKVHAKLTERLDFRFVDVENRAGHDPAAALRRALEFRPDLLLAPNGEFAKLATEVSGGVPIVFSSYVHPVQAGFATSMLRREAAITGVWVSEHLDGKRLELLRDAYPAIQRVGVMMDASWRQLADRLAPVEAAARDLGMTAQVFVVETAEEAQAVLDEPSSRDFDGWVLPRSYMAVLATPLIIKRLREWKKPLIVGNTADVRNGAAMSYATDTRFIWPSLATLAGRVLAGEHAGRIPIQRPQRYVLALRAGRDTGLPPPSAEVVRQADLVFR</sequence>
<comment type="caution">
    <text evidence="2">The sequence shown here is derived from an EMBL/GenBank/DDBJ whole genome shotgun (WGS) entry which is preliminary data.</text>
</comment>
<organism evidence="2 3">
    <name type="scientific">Pelomonas dachongensis</name>
    <dbReference type="NCBI Taxonomy" id="3299029"/>
    <lineage>
        <taxon>Bacteria</taxon>
        <taxon>Pseudomonadati</taxon>
        <taxon>Pseudomonadota</taxon>
        <taxon>Betaproteobacteria</taxon>
        <taxon>Burkholderiales</taxon>
        <taxon>Sphaerotilaceae</taxon>
        <taxon>Roseateles</taxon>
    </lineage>
</organism>
<dbReference type="EMBL" id="JBIGHY010000001">
    <property type="protein sequence ID" value="MFG6412938.1"/>
    <property type="molecule type" value="Genomic_DNA"/>
</dbReference>
<dbReference type="Proteomes" id="UP001606300">
    <property type="component" value="Unassembled WGS sequence"/>
</dbReference>
<evidence type="ECO:0000313" key="2">
    <source>
        <dbReference type="EMBL" id="MFG6412938.1"/>
    </source>
</evidence>
<keyword evidence="1" id="KW-0732">Signal</keyword>
<dbReference type="InterPro" id="IPR007487">
    <property type="entry name" value="ABC_transpt-TYRBP-like"/>
</dbReference>
<feature type="signal peptide" evidence="1">
    <location>
        <begin position="1"/>
        <end position="19"/>
    </location>
</feature>
<feature type="chain" id="PRO_5045577270" evidence="1">
    <location>
        <begin position="20"/>
        <end position="325"/>
    </location>
</feature>
<evidence type="ECO:0000256" key="1">
    <source>
        <dbReference type="SAM" id="SignalP"/>
    </source>
</evidence>
<name>A0ABW7EJM3_9BURK</name>
<gene>
    <name evidence="2" type="ORF">ACG02S_03385</name>
</gene>
<accession>A0ABW7EJM3</accession>
<reference evidence="2 3" key="1">
    <citation type="submission" date="2024-09" db="EMBL/GenBank/DDBJ databases">
        <title>Novel species of the genus Pelomonas and Roseateles isolated from streams.</title>
        <authorList>
            <person name="Lu H."/>
        </authorList>
    </citation>
    <scope>NUCLEOTIDE SEQUENCE [LARGE SCALE GENOMIC DNA]</scope>
    <source>
        <strain evidence="2 3">DC23W</strain>
    </source>
</reference>
<keyword evidence="3" id="KW-1185">Reference proteome</keyword>
<dbReference type="RefSeq" id="WP_394469033.1">
    <property type="nucleotide sequence ID" value="NZ_JBIGHY010000001.1"/>
</dbReference>
<dbReference type="Gene3D" id="3.40.50.2300">
    <property type="match status" value="2"/>
</dbReference>
<proteinExistence type="predicted"/>
<protein>
    <submittedName>
        <fullName evidence="2">ABC transporter substrate binding protein</fullName>
    </submittedName>
</protein>
<dbReference type="PANTHER" id="PTHR35271:SF1">
    <property type="entry name" value="ABC TRANSPORTER, SUBSTRATE-BINDING LIPOPROTEIN"/>
    <property type="match status" value="1"/>
</dbReference>